<organism evidence="1 2">
    <name type="scientific">Vermiconidia calcicola</name>
    <dbReference type="NCBI Taxonomy" id="1690605"/>
    <lineage>
        <taxon>Eukaryota</taxon>
        <taxon>Fungi</taxon>
        <taxon>Dikarya</taxon>
        <taxon>Ascomycota</taxon>
        <taxon>Pezizomycotina</taxon>
        <taxon>Dothideomycetes</taxon>
        <taxon>Dothideomycetidae</taxon>
        <taxon>Mycosphaerellales</taxon>
        <taxon>Extremaceae</taxon>
        <taxon>Vermiconidia</taxon>
    </lineage>
</organism>
<comment type="caution">
    <text evidence="1">The sequence shown here is derived from an EMBL/GenBank/DDBJ whole genome shotgun (WGS) entry which is preliminary data.</text>
</comment>
<dbReference type="EMBL" id="JAUTXU010000097">
    <property type="protein sequence ID" value="KAK3708897.1"/>
    <property type="molecule type" value="Genomic_DNA"/>
</dbReference>
<proteinExistence type="predicted"/>
<name>A0ACC3N334_9PEZI</name>
<gene>
    <name evidence="1" type="ORF">LTR37_011227</name>
</gene>
<accession>A0ACC3N334</accession>
<protein>
    <submittedName>
        <fullName evidence="1">Uncharacterized protein</fullName>
    </submittedName>
</protein>
<evidence type="ECO:0000313" key="1">
    <source>
        <dbReference type="EMBL" id="KAK3708897.1"/>
    </source>
</evidence>
<reference evidence="1" key="1">
    <citation type="submission" date="2023-07" db="EMBL/GenBank/DDBJ databases">
        <title>Black Yeasts Isolated from many extreme environments.</title>
        <authorList>
            <person name="Coleine C."/>
            <person name="Stajich J.E."/>
            <person name="Selbmann L."/>
        </authorList>
    </citation>
    <scope>NUCLEOTIDE SEQUENCE</scope>
    <source>
        <strain evidence="1">CCFEE 5714</strain>
    </source>
</reference>
<keyword evidence="2" id="KW-1185">Reference proteome</keyword>
<sequence>MVDLILGNRPGDAPKGRHAWDALRATRFKQPDSSIGKSAYYDQAFCPAPKFDAQLIYKLFQSRFQVAEDELLQMQTDPAYFRNELERQLLVKRSGPKLTKQEQDLVLCERPFECVSKFIIWQSLRDEAWELVKVQETYGTQIRAGQPLPNEYMETLTRIEAVFKLQFHSWTQALPRCLIDLPAFSHHFSRAGEHTWHQLTKPERNIKDDRLFYCICELTKYDRIGSKNASNQFAVIDDILSRAAAKDKGRVDQALYDDLSDMAAVDEALSSLKYHRSRAPLARAIEESNRIGKYRLSVQAIRQVDSSLNINNMEHGRLWNTISELRGFSKLPSKQMDQESLVRNQAQHDVLTRYWHEVRLHMERALKSQGYLPSSMVSKVMKSFEAPFSEDYRVLRDAEQAEIRAVIEAQELRREINKAGSRSELHLPQHLAGLTIPKDEDTAPAASVKVKVKSRPAIDMDAADPAGDQVFAAEGAAEPEPITPISVGSKSVRLFTQMFTTLGMAKGLTKWDELVAALVDAGCSAEHKGGSAVAFEDQRNRTGCIVLHRPHPHPTLDPITLKSVGKRLKKWFGWDAGMFVERGKEEQ</sequence>
<dbReference type="Proteomes" id="UP001281147">
    <property type="component" value="Unassembled WGS sequence"/>
</dbReference>
<evidence type="ECO:0000313" key="2">
    <source>
        <dbReference type="Proteomes" id="UP001281147"/>
    </source>
</evidence>